<feature type="domain" description="Sigma-54 factor interaction" evidence="5">
    <location>
        <begin position="152"/>
        <end position="381"/>
    </location>
</feature>
<dbReference type="InterPro" id="IPR013656">
    <property type="entry name" value="PAS_4"/>
</dbReference>
<evidence type="ECO:0000313" key="7">
    <source>
        <dbReference type="EMBL" id="NYB72679.1"/>
    </source>
</evidence>
<dbReference type="RefSeq" id="WP_179236362.1">
    <property type="nucleotide sequence ID" value="NZ_JACBNQ010000001.1"/>
</dbReference>
<dbReference type="InterPro" id="IPR025662">
    <property type="entry name" value="Sigma_54_int_dom_ATP-bd_1"/>
</dbReference>
<keyword evidence="2" id="KW-0067">ATP-binding</keyword>
<organism evidence="7 8">
    <name type="scientific">Sedimentibacter hydroxybenzoicus DSM 7310</name>
    <dbReference type="NCBI Taxonomy" id="1123245"/>
    <lineage>
        <taxon>Bacteria</taxon>
        <taxon>Bacillati</taxon>
        <taxon>Bacillota</taxon>
        <taxon>Tissierellia</taxon>
        <taxon>Sedimentibacter</taxon>
    </lineage>
</organism>
<proteinExistence type="predicted"/>
<dbReference type="FunFam" id="3.40.50.300:FF:000006">
    <property type="entry name" value="DNA-binding transcriptional regulator NtrC"/>
    <property type="match status" value="1"/>
</dbReference>
<dbReference type="Proteomes" id="UP000611629">
    <property type="component" value="Unassembled WGS sequence"/>
</dbReference>
<dbReference type="InterPro" id="IPR000014">
    <property type="entry name" value="PAS"/>
</dbReference>
<dbReference type="CDD" id="cd00009">
    <property type="entry name" value="AAA"/>
    <property type="match status" value="1"/>
</dbReference>
<dbReference type="SUPFAM" id="SSF52540">
    <property type="entry name" value="P-loop containing nucleoside triphosphate hydrolases"/>
    <property type="match status" value="1"/>
</dbReference>
<dbReference type="SMART" id="SM00091">
    <property type="entry name" value="PAS"/>
    <property type="match status" value="1"/>
</dbReference>
<dbReference type="AlphaFoldDB" id="A0A974BGG0"/>
<dbReference type="PROSITE" id="PS50045">
    <property type="entry name" value="SIGMA54_INTERACT_4"/>
    <property type="match status" value="1"/>
</dbReference>
<keyword evidence="1" id="KW-0547">Nucleotide-binding</keyword>
<protein>
    <submittedName>
        <fullName evidence="7">Sigma 54-interacting transcriptional regulator</fullName>
    </submittedName>
</protein>
<evidence type="ECO:0000256" key="3">
    <source>
        <dbReference type="ARBA" id="ARBA00023015"/>
    </source>
</evidence>
<dbReference type="PROSITE" id="PS00675">
    <property type="entry name" value="SIGMA54_INTERACT_1"/>
    <property type="match status" value="1"/>
</dbReference>
<dbReference type="InterPro" id="IPR009057">
    <property type="entry name" value="Homeodomain-like_sf"/>
</dbReference>
<evidence type="ECO:0000259" key="6">
    <source>
        <dbReference type="PROSITE" id="PS50112"/>
    </source>
</evidence>
<dbReference type="InterPro" id="IPR002197">
    <property type="entry name" value="HTH_Fis"/>
</dbReference>
<gene>
    <name evidence="7" type="ORF">HZF24_00835</name>
</gene>
<dbReference type="EMBL" id="JACBNQ010000001">
    <property type="protein sequence ID" value="NYB72679.1"/>
    <property type="molecule type" value="Genomic_DNA"/>
</dbReference>
<evidence type="ECO:0000313" key="8">
    <source>
        <dbReference type="Proteomes" id="UP000611629"/>
    </source>
</evidence>
<evidence type="ECO:0000259" key="5">
    <source>
        <dbReference type="PROSITE" id="PS50045"/>
    </source>
</evidence>
<dbReference type="Pfam" id="PF02954">
    <property type="entry name" value="HTH_8"/>
    <property type="match status" value="1"/>
</dbReference>
<keyword evidence="8" id="KW-1185">Reference proteome</keyword>
<dbReference type="PROSITE" id="PS00676">
    <property type="entry name" value="SIGMA54_INTERACT_2"/>
    <property type="match status" value="1"/>
</dbReference>
<dbReference type="SUPFAM" id="SSF55785">
    <property type="entry name" value="PYP-like sensor domain (PAS domain)"/>
    <property type="match status" value="1"/>
</dbReference>
<dbReference type="Gene3D" id="1.10.10.60">
    <property type="entry name" value="Homeodomain-like"/>
    <property type="match status" value="1"/>
</dbReference>
<dbReference type="Pfam" id="PF25601">
    <property type="entry name" value="AAA_lid_14"/>
    <property type="match status" value="1"/>
</dbReference>
<dbReference type="Gene3D" id="3.40.50.300">
    <property type="entry name" value="P-loop containing nucleotide triphosphate hydrolases"/>
    <property type="match status" value="1"/>
</dbReference>
<sequence length="475" mass="54790">MNSESYFKERERGIFEYILDNIPDSITVVDMEGKVIFFNSTAEEYFSVSKKDIIDSDIKEFFPNALLLKVLEKKISYHNIYNNPRENSFVVSSAVPLHDKQGNMIGGLARDRDITEIVKLSELLNKTQHNLLKLEKEYTKISTSGEAYFSKIISNNANFIQIINLCKNISKSPLNILLKGESGTGKELFAKAIHYESERKGKFIPINCSAIPKELFESELFGYEPGAFTGARNEGKKGKFEEAEGGTLFLDEIADMPLEMQPKLLRVLEEGVVTRIGGNKQRKIDVRIISATNKDIRTLIKENQFRNDLYYRLDVFQVNIPPLRDRKGDIVLLANKFLQEFCMEQGIGIIEIPDDILSIFSEYNWEGNVRELRNVIQRSVIYAHQNGKDKIEKEFLPAYMQKIEVDEINKVINVSQIKHHETGLEEYIEKIEKRIIQNTLRELNFNKSEAAKRLKIPRATLYYKIDKYNITMGEQ</sequence>
<dbReference type="InterPro" id="IPR035965">
    <property type="entry name" value="PAS-like_dom_sf"/>
</dbReference>
<dbReference type="InterPro" id="IPR002078">
    <property type="entry name" value="Sigma_54_int"/>
</dbReference>
<dbReference type="SUPFAM" id="SSF46689">
    <property type="entry name" value="Homeodomain-like"/>
    <property type="match status" value="1"/>
</dbReference>
<dbReference type="GO" id="GO:0005524">
    <property type="term" value="F:ATP binding"/>
    <property type="evidence" value="ECO:0007669"/>
    <property type="project" value="UniProtKB-KW"/>
</dbReference>
<dbReference type="GO" id="GO:0006355">
    <property type="term" value="P:regulation of DNA-templated transcription"/>
    <property type="evidence" value="ECO:0007669"/>
    <property type="project" value="InterPro"/>
</dbReference>
<dbReference type="GO" id="GO:0043565">
    <property type="term" value="F:sequence-specific DNA binding"/>
    <property type="evidence" value="ECO:0007669"/>
    <property type="project" value="InterPro"/>
</dbReference>
<accession>A0A974BGG0</accession>
<dbReference type="Pfam" id="PF00158">
    <property type="entry name" value="Sigma54_activat"/>
    <property type="match status" value="1"/>
</dbReference>
<dbReference type="NCBIfam" id="TIGR00229">
    <property type="entry name" value="sensory_box"/>
    <property type="match status" value="1"/>
</dbReference>
<name>A0A974BGG0_SEDHY</name>
<keyword evidence="3" id="KW-0805">Transcription regulation</keyword>
<dbReference type="PROSITE" id="PS50112">
    <property type="entry name" value="PAS"/>
    <property type="match status" value="1"/>
</dbReference>
<dbReference type="Pfam" id="PF08448">
    <property type="entry name" value="PAS_4"/>
    <property type="match status" value="1"/>
</dbReference>
<reference evidence="7" key="1">
    <citation type="submission" date="2020-07" db="EMBL/GenBank/DDBJ databases">
        <title>Genomic analysis of a strain of Sedimentibacter Hydroxybenzoicus DSM7310.</title>
        <authorList>
            <person name="Ma S."/>
        </authorList>
    </citation>
    <scope>NUCLEOTIDE SEQUENCE</scope>
    <source>
        <strain evidence="7">DSM 7310</strain>
    </source>
</reference>
<dbReference type="InterPro" id="IPR003593">
    <property type="entry name" value="AAA+_ATPase"/>
</dbReference>
<dbReference type="InterPro" id="IPR025943">
    <property type="entry name" value="Sigma_54_int_dom_ATP-bd_2"/>
</dbReference>
<dbReference type="SMART" id="SM00382">
    <property type="entry name" value="AAA"/>
    <property type="match status" value="1"/>
</dbReference>
<evidence type="ECO:0000256" key="4">
    <source>
        <dbReference type="ARBA" id="ARBA00023163"/>
    </source>
</evidence>
<feature type="domain" description="PAS" evidence="6">
    <location>
        <begin position="11"/>
        <end position="62"/>
    </location>
</feature>
<dbReference type="Gene3D" id="3.30.450.20">
    <property type="entry name" value="PAS domain"/>
    <property type="match status" value="1"/>
</dbReference>
<dbReference type="Gene3D" id="1.10.8.60">
    <property type="match status" value="1"/>
</dbReference>
<dbReference type="InterPro" id="IPR058031">
    <property type="entry name" value="AAA_lid_NorR"/>
</dbReference>
<dbReference type="CDD" id="cd00130">
    <property type="entry name" value="PAS"/>
    <property type="match status" value="1"/>
</dbReference>
<evidence type="ECO:0000256" key="1">
    <source>
        <dbReference type="ARBA" id="ARBA00022741"/>
    </source>
</evidence>
<dbReference type="PANTHER" id="PTHR32071">
    <property type="entry name" value="TRANSCRIPTIONAL REGULATORY PROTEIN"/>
    <property type="match status" value="1"/>
</dbReference>
<evidence type="ECO:0000256" key="2">
    <source>
        <dbReference type="ARBA" id="ARBA00022840"/>
    </source>
</evidence>
<keyword evidence="4" id="KW-0804">Transcription</keyword>
<dbReference type="PANTHER" id="PTHR32071:SF57">
    <property type="entry name" value="C4-DICARBOXYLATE TRANSPORT TRANSCRIPTIONAL REGULATORY PROTEIN DCTD"/>
    <property type="match status" value="1"/>
</dbReference>
<comment type="caution">
    <text evidence="7">The sequence shown here is derived from an EMBL/GenBank/DDBJ whole genome shotgun (WGS) entry which is preliminary data.</text>
</comment>
<dbReference type="PRINTS" id="PR01590">
    <property type="entry name" value="HTHFIS"/>
</dbReference>
<dbReference type="InterPro" id="IPR027417">
    <property type="entry name" value="P-loop_NTPase"/>
</dbReference>